<dbReference type="EMBL" id="CP029347">
    <property type="protein sequence ID" value="AWL11173.1"/>
    <property type="molecule type" value="Genomic_DNA"/>
</dbReference>
<proteinExistence type="inferred from homology"/>
<dbReference type="OrthoDB" id="9799980at2"/>
<feature type="chain" id="PRO_5015682808" description="Cyanophycinase" evidence="9">
    <location>
        <begin position="19"/>
        <end position="408"/>
    </location>
</feature>
<dbReference type="Gene3D" id="3.40.50.880">
    <property type="match status" value="1"/>
</dbReference>
<evidence type="ECO:0000256" key="1">
    <source>
        <dbReference type="ARBA" id="ARBA00001092"/>
    </source>
</evidence>
<dbReference type="GO" id="GO:0008236">
    <property type="term" value="F:serine-type peptidase activity"/>
    <property type="evidence" value="ECO:0007669"/>
    <property type="project" value="UniProtKB-KW"/>
</dbReference>
<dbReference type="CDD" id="cd03145">
    <property type="entry name" value="GAT1_cyanophycinase"/>
    <property type="match status" value="1"/>
</dbReference>
<reference evidence="10 11" key="1">
    <citation type="submission" date="2018-05" db="EMBL/GenBank/DDBJ databases">
        <title>Salinimonas sp. HMF8227 Genome sequencing and assembly.</title>
        <authorList>
            <person name="Kang H."/>
            <person name="Kang J."/>
            <person name="Cha I."/>
            <person name="Kim H."/>
            <person name="Joh K."/>
        </authorList>
    </citation>
    <scope>NUCLEOTIDE SEQUENCE [LARGE SCALE GENOMIC DNA]</scope>
    <source>
        <strain evidence="10 11">HMF8227</strain>
    </source>
</reference>
<keyword evidence="7 10" id="KW-0378">Hydrolase</keyword>
<evidence type="ECO:0000256" key="5">
    <source>
        <dbReference type="ARBA" id="ARBA00015719"/>
    </source>
</evidence>
<comment type="function">
    <text evidence="2">Exopeptidase that catalyzes the hydrolytic cleavage of multi-L-arginyl-poly-L-aspartic acid (cyanophycin; a water-insoluble reserve polymer) into aspartate-arginine dipeptides.</text>
</comment>
<name>A0A2S2E0M7_9ALTE</name>
<organism evidence="10 11">
    <name type="scientific">Saliniradius amylolyticus</name>
    <dbReference type="NCBI Taxonomy" id="2183582"/>
    <lineage>
        <taxon>Bacteria</taxon>
        <taxon>Pseudomonadati</taxon>
        <taxon>Pseudomonadota</taxon>
        <taxon>Gammaproteobacteria</taxon>
        <taxon>Alteromonadales</taxon>
        <taxon>Alteromonadaceae</taxon>
        <taxon>Saliniradius</taxon>
    </lineage>
</organism>
<evidence type="ECO:0000256" key="8">
    <source>
        <dbReference type="ARBA" id="ARBA00022825"/>
    </source>
</evidence>
<dbReference type="KEGG" id="salh:HMF8227_00677"/>
<dbReference type="NCBIfam" id="TIGR02069">
    <property type="entry name" value="cyanophycinase"/>
    <property type="match status" value="1"/>
</dbReference>
<evidence type="ECO:0000256" key="3">
    <source>
        <dbReference type="ARBA" id="ARBA00006534"/>
    </source>
</evidence>
<comment type="catalytic activity">
    <reaction evidence="1">
        <text>[L-4-(L-arginin-2-N-yl)aspartate](n) + H2O = [L-4-(L-arginin-2-N-yl)aspartate](n-1) + L-4-(L-arginin-2-N-yl)aspartate</text>
        <dbReference type="Rhea" id="RHEA:12845"/>
        <dbReference type="Rhea" id="RHEA-COMP:13728"/>
        <dbReference type="Rhea" id="RHEA-COMP:13734"/>
        <dbReference type="ChEBI" id="CHEBI:15377"/>
        <dbReference type="ChEBI" id="CHEBI:137986"/>
        <dbReference type="ChEBI" id="CHEBI:137991"/>
        <dbReference type="EC" id="3.4.15.6"/>
    </reaction>
</comment>
<keyword evidence="10" id="KW-0121">Carboxypeptidase</keyword>
<evidence type="ECO:0000313" key="10">
    <source>
        <dbReference type="EMBL" id="AWL11173.1"/>
    </source>
</evidence>
<evidence type="ECO:0000256" key="4">
    <source>
        <dbReference type="ARBA" id="ARBA00013115"/>
    </source>
</evidence>
<dbReference type="Pfam" id="PF03575">
    <property type="entry name" value="Peptidase_S51"/>
    <property type="match status" value="1"/>
</dbReference>
<accession>A0A2S2E0M7</accession>
<dbReference type="GO" id="GO:0004180">
    <property type="term" value="F:carboxypeptidase activity"/>
    <property type="evidence" value="ECO:0007669"/>
    <property type="project" value="UniProtKB-KW"/>
</dbReference>
<protein>
    <recommendedName>
        <fullName evidence="5">Cyanophycinase</fullName>
        <ecNumber evidence="4">3.4.15.6</ecNumber>
    </recommendedName>
</protein>
<keyword evidence="11" id="KW-1185">Reference proteome</keyword>
<dbReference type="InterPro" id="IPR011811">
    <property type="entry name" value="Peptidase_S51_cyanophycinase"/>
</dbReference>
<dbReference type="EC" id="3.4.15.6" evidence="4"/>
<sequence length="408" mass="43715">MKKWLTGFLMLVASAASGASDKGSLVIAGGAISSNSVDILTTFADLAGGTDARIGVVPAATSSVDKQFKLLEQIFSAHGVPVEQVVLLPLAVKDDKDTEVDESSWKHNAKDRQLADAIAELSAIWFIGGDQTLITQSLLNEDGSDTPVLKAMRTLYANGGTLGGTSAGAAIMSQLMIAGGNSQGALFEGFKQDFSSMNEQEYGPVVTSRGLGFFTNGVIDQHFDRKARLGRLIVTLLNDDANIGYGVDEGSAMVVSGNGFQVIGESGVTVVDTRDVSDFKQGRYPLSVKGIRLSFVQSGDSYDMAAHQYYPRDGAAEVVGNEYFDVPAQHIAGILNANRDLDQFIGYNLLDNQATDTVHSWVRQNAQAKINLIFTQDAQSQGYWSQDLTADVYSFTNVRLDIVPMKGN</sequence>
<gene>
    <name evidence="10" type="primary">cphB</name>
    <name evidence="10" type="ORF">HMF8227_00677</name>
</gene>
<feature type="signal peptide" evidence="9">
    <location>
        <begin position="1"/>
        <end position="18"/>
    </location>
</feature>
<evidence type="ECO:0000256" key="2">
    <source>
        <dbReference type="ARBA" id="ARBA00002039"/>
    </source>
</evidence>
<dbReference type="Proteomes" id="UP000245728">
    <property type="component" value="Chromosome"/>
</dbReference>
<dbReference type="SUPFAM" id="SSF52317">
    <property type="entry name" value="Class I glutamine amidotransferase-like"/>
    <property type="match status" value="1"/>
</dbReference>
<evidence type="ECO:0000256" key="6">
    <source>
        <dbReference type="ARBA" id="ARBA00022670"/>
    </source>
</evidence>
<evidence type="ECO:0000313" key="11">
    <source>
        <dbReference type="Proteomes" id="UP000245728"/>
    </source>
</evidence>
<comment type="similarity">
    <text evidence="3">Belongs to the peptidase S51 family.</text>
</comment>
<dbReference type="RefSeq" id="WP_109338839.1">
    <property type="nucleotide sequence ID" value="NZ_CP029347.1"/>
</dbReference>
<evidence type="ECO:0000256" key="7">
    <source>
        <dbReference type="ARBA" id="ARBA00022801"/>
    </source>
</evidence>
<dbReference type="GO" id="GO:0006508">
    <property type="term" value="P:proteolysis"/>
    <property type="evidence" value="ECO:0007669"/>
    <property type="project" value="UniProtKB-KW"/>
</dbReference>
<keyword evidence="6" id="KW-0645">Protease</keyword>
<keyword evidence="8" id="KW-0720">Serine protease</keyword>
<evidence type="ECO:0000256" key="9">
    <source>
        <dbReference type="SAM" id="SignalP"/>
    </source>
</evidence>
<dbReference type="PANTHER" id="PTHR36175:SF1">
    <property type="entry name" value="CYANOPHYCINASE"/>
    <property type="match status" value="1"/>
</dbReference>
<keyword evidence="9" id="KW-0732">Signal</keyword>
<dbReference type="InterPro" id="IPR029062">
    <property type="entry name" value="Class_I_gatase-like"/>
</dbReference>
<dbReference type="PANTHER" id="PTHR36175">
    <property type="entry name" value="CYANOPHYCINASE"/>
    <property type="match status" value="1"/>
</dbReference>
<dbReference type="GO" id="GO:0008241">
    <property type="term" value="F:peptidyl-dipeptidase activity"/>
    <property type="evidence" value="ECO:0007669"/>
    <property type="project" value="UniProtKB-EC"/>
</dbReference>
<dbReference type="InterPro" id="IPR005320">
    <property type="entry name" value="Peptidase_S51"/>
</dbReference>
<dbReference type="AlphaFoldDB" id="A0A2S2E0M7"/>